<feature type="transmembrane region" description="Helical" evidence="1">
    <location>
        <begin position="39"/>
        <end position="59"/>
    </location>
</feature>
<keyword evidence="3" id="KW-1185">Reference proteome</keyword>
<name>A0ABQ3Y8L2_9ACTN</name>
<sequence>MPRTVPERLRELEAEVRDLDVLPAAAIRARGRSRRRRQLAVTTTAAAVVAATAGVAFAWPEQKRDAPPLPAAAPTVRCVLTLPSDPSQIKIRISGAAETAAQLRARRFTVLQGPTEPASSGAAMLVYGPAAIGTATVARASLHGEVTMRFDPRRGDDVIDLSLGPAFTRLATTTELNTNLATGGEPTAPPECS</sequence>
<evidence type="ECO:0000313" key="3">
    <source>
        <dbReference type="Proteomes" id="UP000609879"/>
    </source>
</evidence>
<accession>A0ABQ3Y8L2</accession>
<dbReference type="RefSeq" id="WP_203768583.1">
    <property type="nucleotide sequence ID" value="NZ_BAAABO010000042.1"/>
</dbReference>
<keyword evidence="1" id="KW-0812">Transmembrane</keyword>
<keyword evidence="1" id="KW-1133">Transmembrane helix</keyword>
<keyword evidence="1" id="KW-0472">Membrane</keyword>
<protein>
    <submittedName>
        <fullName evidence="2">Uncharacterized protein</fullName>
    </submittedName>
</protein>
<dbReference type="EMBL" id="BOMI01000098">
    <property type="protein sequence ID" value="GID76324.1"/>
    <property type="molecule type" value="Genomic_DNA"/>
</dbReference>
<organism evidence="2 3">
    <name type="scientific">Paractinoplanes deccanensis</name>
    <dbReference type="NCBI Taxonomy" id="113561"/>
    <lineage>
        <taxon>Bacteria</taxon>
        <taxon>Bacillati</taxon>
        <taxon>Actinomycetota</taxon>
        <taxon>Actinomycetes</taxon>
        <taxon>Micromonosporales</taxon>
        <taxon>Micromonosporaceae</taxon>
        <taxon>Paractinoplanes</taxon>
    </lineage>
</organism>
<dbReference type="Proteomes" id="UP000609879">
    <property type="component" value="Unassembled WGS sequence"/>
</dbReference>
<proteinExistence type="predicted"/>
<evidence type="ECO:0000256" key="1">
    <source>
        <dbReference type="SAM" id="Phobius"/>
    </source>
</evidence>
<evidence type="ECO:0000313" key="2">
    <source>
        <dbReference type="EMBL" id="GID76324.1"/>
    </source>
</evidence>
<reference evidence="2 3" key="1">
    <citation type="submission" date="2021-01" db="EMBL/GenBank/DDBJ databases">
        <title>Whole genome shotgun sequence of Actinoplanes deccanensis NBRC 13994.</title>
        <authorList>
            <person name="Komaki H."/>
            <person name="Tamura T."/>
        </authorList>
    </citation>
    <scope>NUCLEOTIDE SEQUENCE [LARGE SCALE GENOMIC DNA]</scope>
    <source>
        <strain evidence="2 3">NBRC 13994</strain>
    </source>
</reference>
<gene>
    <name evidence="2" type="ORF">Ade02nite_49650</name>
</gene>
<comment type="caution">
    <text evidence="2">The sequence shown here is derived from an EMBL/GenBank/DDBJ whole genome shotgun (WGS) entry which is preliminary data.</text>
</comment>